<keyword evidence="3" id="KW-0808">Transferase</keyword>
<feature type="transmembrane region" description="Helical" evidence="8">
    <location>
        <begin position="284"/>
        <end position="303"/>
    </location>
</feature>
<evidence type="ECO:0000313" key="9">
    <source>
        <dbReference type="EMBL" id="OGD55957.1"/>
    </source>
</evidence>
<feature type="transmembrane region" description="Helical" evidence="8">
    <location>
        <begin position="258"/>
        <end position="277"/>
    </location>
</feature>
<sequence length="393" mass="45576">MIKAKAILILTIVTLGLMLWQARLPLWNQHLQVDIWVWWQRLEFWFRGHTFSGLTGNEILPLTLLYLFIPVLLIPIGWLSYANYLPAVLILNLAVIGLHLFFVKRKTLFLLSLLFLGPILLFRFDALVTLLLILSFVSFQKNRPGWSGFWLGLATGLKVFPVIILPYLLLILFKQKQLKSLLTLMIYFAEALLLPVLIFWLLGGNREQIVNALDFHNLKLISIESLPGSLITGWSLITRGAPPALLAGYGIWAVPGPAILFNRLWLLPIGLVYYFIWKNRPRRFDWSTPLVLILVFLVFSKNLNPQYVWWFMALLPFVKAGRLIWILTLVVALLNQLVYPIFYTTLIEEFYQKNQSYWIYYLLLLRNLGILAITFILFHSRTGLLLTDKGNKH</sequence>
<feature type="transmembrane region" description="Helical" evidence="8">
    <location>
        <begin position="184"/>
        <end position="203"/>
    </location>
</feature>
<reference evidence="9 10" key="1">
    <citation type="journal article" date="2016" name="Nat. Commun.">
        <title>Thousands of microbial genomes shed light on interconnected biogeochemical processes in an aquifer system.</title>
        <authorList>
            <person name="Anantharaman K."/>
            <person name="Brown C.T."/>
            <person name="Hug L.A."/>
            <person name="Sharon I."/>
            <person name="Castelle C.J."/>
            <person name="Probst A.J."/>
            <person name="Thomas B.C."/>
            <person name="Singh A."/>
            <person name="Wilkins M.J."/>
            <person name="Karaoz U."/>
            <person name="Brodie E.L."/>
            <person name="Williams K.H."/>
            <person name="Hubbard S.S."/>
            <person name="Banfield J.F."/>
        </authorList>
    </citation>
    <scope>NUCLEOTIDE SEQUENCE [LARGE SCALE GENOMIC DNA]</scope>
</reference>
<gene>
    <name evidence="9" type="ORF">A3E73_00355</name>
</gene>
<keyword evidence="4 8" id="KW-0812">Transmembrane</keyword>
<feature type="transmembrane region" description="Helical" evidence="8">
    <location>
        <begin position="59"/>
        <end position="78"/>
    </location>
</feature>
<protein>
    <recommendedName>
        <fullName evidence="11">Glycosyltransferase RgtA/B/C/D-like domain-containing protein</fullName>
    </recommendedName>
</protein>
<feature type="transmembrane region" description="Helical" evidence="8">
    <location>
        <begin position="358"/>
        <end position="378"/>
    </location>
</feature>
<evidence type="ECO:0000256" key="8">
    <source>
        <dbReference type="SAM" id="Phobius"/>
    </source>
</evidence>
<proteinExistence type="inferred from homology"/>
<evidence type="ECO:0000313" key="10">
    <source>
        <dbReference type="Proteomes" id="UP000176791"/>
    </source>
</evidence>
<evidence type="ECO:0000256" key="3">
    <source>
        <dbReference type="ARBA" id="ARBA00022679"/>
    </source>
</evidence>
<evidence type="ECO:0000256" key="4">
    <source>
        <dbReference type="ARBA" id="ARBA00022692"/>
    </source>
</evidence>
<keyword evidence="5 8" id="KW-1133">Transmembrane helix</keyword>
<dbReference type="GO" id="GO:0016758">
    <property type="term" value="F:hexosyltransferase activity"/>
    <property type="evidence" value="ECO:0007669"/>
    <property type="project" value="InterPro"/>
</dbReference>
<comment type="similarity">
    <text evidence="7">Belongs to the glycosyltransferase 87 family.</text>
</comment>
<dbReference type="STRING" id="1797460.A3E73_00355"/>
<evidence type="ECO:0000256" key="1">
    <source>
        <dbReference type="ARBA" id="ARBA00004651"/>
    </source>
</evidence>
<keyword evidence="2" id="KW-1003">Cell membrane</keyword>
<evidence type="ECO:0008006" key="11">
    <source>
        <dbReference type="Google" id="ProtNLM"/>
    </source>
</evidence>
<feature type="transmembrane region" description="Helical" evidence="8">
    <location>
        <begin position="6"/>
        <end position="22"/>
    </location>
</feature>
<dbReference type="Proteomes" id="UP000176791">
    <property type="component" value="Unassembled WGS sequence"/>
</dbReference>
<dbReference type="InterPro" id="IPR018584">
    <property type="entry name" value="GT87"/>
</dbReference>
<evidence type="ECO:0000256" key="6">
    <source>
        <dbReference type="ARBA" id="ARBA00023136"/>
    </source>
</evidence>
<dbReference type="AlphaFoldDB" id="A0A1F5DLA1"/>
<accession>A0A1F5DLA1</accession>
<keyword evidence="6 8" id="KW-0472">Membrane</keyword>
<feature type="transmembrane region" description="Helical" evidence="8">
    <location>
        <begin position="323"/>
        <end position="346"/>
    </location>
</feature>
<dbReference type="EMBL" id="MEZN01000029">
    <property type="protein sequence ID" value="OGD55957.1"/>
    <property type="molecule type" value="Genomic_DNA"/>
</dbReference>
<comment type="caution">
    <text evidence="9">The sequence shown here is derived from an EMBL/GenBank/DDBJ whole genome shotgun (WGS) entry which is preliminary data.</text>
</comment>
<organism evidence="9 10">
    <name type="scientific">Candidatus Beckwithbacteria bacterium RIFCSPHIGHO2_12_FULL_47_17</name>
    <dbReference type="NCBI Taxonomy" id="1797460"/>
    <lineage>
        <taxon>Bacteria</taxon>
        <taxon>Candidatus Beckwithiibacteriota</taxon>
    </lineage>
</organism>
<comment type="subcellular location">
    <subcellularLocation>
        <location evidence="1">Cell membrane</location>
        <topology evidence="1">Multi-pass membrane protein</topology>
    </subcellularLocation>
</comment>
<dbReference type="GO" id="GO:0005886">
    <property type="term" value="C:plasma membrane"/>
    <property type="evidence" value="ECO:0007669"/>
    <property type="project" value="UniProtKB-SubCell"/>
</dbReference>
<evidence type="ECO:0000256" key="2">
    <source>
        <dbReference type="ARBA" id="ARBA00022475"/>
    </source>
</evidence>
<feature type="transmembrane region" description="Helical" evidence="8">
    <location>
        <begin position="149"/>
        <end position="172"/>
    </location>
</feature>
<dbReference type="Pfam" id="PF09594">
    <property type="entry name" value="GT87"/>
    <property type="match status" value="1"/>
</dbReference>
<feature type="transmembrane region" description="Helical" evidence="8">
    <location>
        <begin position="84"/>
        <end position="103"/>
    </location>
</feature>
<feature type="transmembrane region" description="Helical" evidence="8">
    <location>
        <begin position="110"/>
        <end position="137"/>
    </location>
</feature>
<evidence type="ECO:0000256" key="7">
    <source>
        <dbReference type="ARBA" id="ARBA00024033"/>
    </source>
</evidence>
<evidence type="ECO:0000256" key="5">
    <source>
        <dbReference type="ARBA" id="ARBA00022989"/>
    </source>
</evidence>
<name>A0A1F5DLA1_9BACT</name>